<keyword evidence="2" id="KW-1185">Reference proteome</keyword>
<evidence type="ECO:0000313" key="2">
    <source>
        <dbReference type="Proteomes" id="UP000230002"/>
    </source>
</evidence>
<protein>
    <submittedName>
        <fullName evidence="1">Uncharacterized protein</fullName>
    </submittedName>
</protein>
<proteinExistence type="predicted"/>
<gene>
    <name evidence="1" type="ORF">GSI_04441</name>
</gene>
<accession>A0A2G8SJ67</accession>
<organism evidence="1 2">
    <name type="scientific">Ganoderma sinense ZZ0214-1</name>
    <dbReference type="NCBI Taxonomy" id="1077348"/>
    <lineage>
        <taxon>Eukaryota</taxon>
        <taxon>Fungi</taxon>
        <taxon>Dikarya</taxon>
        <taxon>Basidiomycota</taxon>
        <taxon>Agaricomycotina</taxon>
        <taxon>Agaricomycetes</taxon>
        <taxon>Polyporales</taxon>
        <taxon>Polyporaceae</taxon>
        <taxon>Ganoderma</taxon>
    </lineage>
</organism>
<name>A0A2G8SJ67_9APHY</name>
<dbReference type="AlphaFoldDB" id="A0A2G8SJ67"/>
<comment type="caution">
    <text evidence="1">The sequence shown here is derived from an EMBL/GenBank/DDBJ whole genome shotgun (WGS) entry which is preliminary data.</text>
</comment>
<dbReference type="Proteomes" id="UP000230002">
    <property type="component" value="Unassembled WGS sequence"/>
</dbReference>
<dbReference type="Gene3D" id="3.80.10.10">
    <property type="entry name" value="Ribonuclease Inhibitor"/>
    <property type="match status" value="1"/>
</dbReference>
<dbReference type="EMBL" id="AYKW01000007">
    <property type="protein sequence ID" value="PIL33816.1"/>
    <property type="molecule type" value="Genomic_DNA"/>
</dbReference>
<dbReference type="OrthoDB" id="3222238at2759"/>
<reference evidence="1 2" key="1">
    <citation type="journal article" date="2015" name="Sci. Rep.">
        <title>Chromosome-level genome map provides insights into diverse defense mechanisms in the medicinal fungus Ganoderma sinense.</title>
        <authorList>
            <person name="Zhu Y."/>
            <person name="Xu J."/>
            <person name="Sun C."/>
            <person name="Zhou S."/>
            <person name="Xu H."/>
            <person name="Nelson D.R."/>
            <person name="Qian J."/>
            <person name="Song J."/>
            <person name="Luo H."/>
            <person name="Xiang L."/>
            <person name="Li Y."/>
            <person name="Xu Z."/>
            <person name="Ji A."/>
            <person name="Wang L."/>
            <person name="Lu S."/>
            <person name="Hayward A."/>
            <person name="Sun W."/>
            <person name="Li X."/>
            <person name="Schwartz D.C."/>
            <person name="Wang Y."/>
            <person name="Chen S."/>
        </authorList>
    </citation>
    <scope>NUCLEOTIDE SEQUENCE [LARGE SCALE GENOMIC DNA]</scope>
    <source>
        <strain evidence="1 2">ZZ0214-1</strain>
    </source>
</reference>
<dbReference type="InterPro" id="IPR032675">
    <property type="entry name" value="LRR_dom_sf"/>
</dbReference>
<evidence type="ECO:0000313" key="1">
    <source>
        <dbReference type="EMBL" id="PIL33816.1"/>
    </source>
</evidence>
<sequence>MPYLEPLLAFPNIKTFNLWSSSVIPSIHDDDLAQFGAAWPRLTSFHVSHLVSRQDIVSSGAVPPTLSGLVDFARRCPHLESFRTPALDAKVFPDKTATLPLGHRLQSISITDSVTLPSPTSRAFSEVARILDCVFPSVVLEDARAKAIKNMKGWDKLTELVKTMRLHREARALGVRIREID</sequence>